<reference evidence="1" key="1">
    <citation type="thesis" date="2015" institute="Rutgers" country="The State University of New Jersey, 14 College Farm Rd., New Brunswick, NJ, USA">
        <title>Ammonia toxicity in bacteria and its implications for treatment of and resource recovery from highly nitrogenous organic wastes.</title>
        <authorList>
            <person name="Luther A.K."/>
        </authorList>
    </citation>
    <scope>NUCLEOTIDE SEQUENCE</scope>
    <source>
        <strain evidence="1">RT-10B</strain>
    </source>
</reference>
<dbReference type="OrthoDB" id="9781616at2"/>
<proteinExistence type="predicted"/>
<dbReference type="Pfam" id="PF06245">
    <property type="entry name" value="DUF1015"/>
    <property type="match status" value="1"/>
</dbReference>
<dbReference type="PANTHER" id="PTHR36454:SF1">
    <property type="entry name" value="DUF1015 DOMAIN-CONTAINING PROTEIN"/>
    <property type="match status" value="1"/>
</dbReference>
<keyword evidence="2" id="KW-1185">Reference proteome</keyword>
<evidence type="ECO:0008006" key="3">
    <source>
        <dbReference type="Google" id="ProtNLM"/>
    </source>
</evidence>
<organism evidence="1 2">
    <name type="scientific">Peptostreptococcus russellii</name>
    <dbReference type="NCBI Taxonomy" id="215200"/>
    <lineage>
        <taxon>Bacteria</taxon>
        <taxon>Bacillati</taxon>
        <taxon>Bacillota</taxon>
        <taxon>Clostridia</taxon>
        <taxon>Peptostreptococcales</taxon>
        <taxon>Peptostreptococcaceae</taxon>
        <taxon>Peptostreptococcus</taxon>
    </lineage>
</organism>
<accession>A0A2P7PZV4</accession>
<evidence type="ECO:0000313" key="1">
    <source>
        <dbReference type="EMBL" id="PSJ31230.1"/>
    </source>
</evidence>
<dbReference type="RefSeq" id="WP_106776967.1">
    <property type="nucleotide sequence ID" value="NZ_JYGE01000005.1"/>
</dbReference>
<evidence type="ECO:0000313" key="2">
    <source>
        <dbReference type="Proteomes" id="UP000241434"/>
    </source>
</evidence>
<comment type="caution">
    <text evidence="1">The sequence shown here is derived from an EMBL/GenBank/DDBJ whole genome shotgun (WGS) entry which is preliminary data.</text>
</comment>
<dbReference type="InterPro" id="IPR008323">
    <property type="entry name" value="UCP033563"/>
</dbReference>
<dbReference type="EMBL" id="JYGE01000005">
    <property type="protein sequence ID" value="PSJ31230.1"/>
    <property type="molecule type" value="Genomic_DNA"/>
</dbReference>
<dbReference type="Proteomes" id="UP000241434">
    <property type="component" value="Unassembled WGS sequence"/>
</dbReference>
<dbReference type="PANTHER" id="PTHR36454">
    <property type="entry name" value="LMO2823 PROTEIN"/>
    <property type="match status" value="1"/>
</dbReference>
<dbReference type="PIRSF" id="PIRSF033563">
    <property type="entry name" value="UCP033563"/>
    <property type="match status" value="1"/>
</dbReference>
<name>A0A2P7PZV4_9FIRM</name>
<dbReference type="AlphaFoldDB" id="A0A2P7PZV4"/>
<protein>
    <recommendedName>
        <fullName evidence="3">SpoOJ/ParA/ParB/repB family protein</fullName>
    </recommendedName>
</protein>
<gene>
    <name evidence="1" type="ORF">UF10_06215</name>
</gene>
<sequence length="409" mass="47828">MVRVRPFKALRPNEKYVDCVAELPYDTMNTEEAREMARNNENSYLRIDRAEIDLPPDTDIHSEKVYEKAAENLEDFIDRGIFIQDENPHLYIYREIMDGRSQVGIVGCVSVDESLDGKIKIHEHTKPDKVADRIKHIEYCKANTGTILLTYDTDKNIDKMIEEKMNSQALYDFKSVDGIRHTVWILDDKESKMMESAFEDVDSLYIADGHHRSAAAESYALKKRKENPNYNPEEEFNFYLAMIAPKDNLYVMDYNRVIKDINKLEVDEFINKVEKNFIVEESKEEIKPQEKYEYGMYLDGRWYNLKFKNIEKLDGTIEKLDVSVLNNYLIEPILDITVPQKDPRIDFIGGIRGVGEIKKRVDKDMKLGFSLYPTSIEELMQVADEKKIMPAKSTWFEPKVRCGLFLHRL</sequence>